<keyword evidence="5" id="KW-0663">Pyridoxal phosphate</keyword>
<gene>
    <name evidence="10" type="ORF">KDAU_60750</name>
</gene>
<dbReference type="AlphaFoldDB" id="A0A401ZPQ7"/>
<organism evidence="10 11">
    <name type="scientific">Dictyobacter aurantiacus</name>
    <dbReference type="NCBI Taxonomy" id="1936993"/>
    <lineage>
        <taxon>Bacteria</taxon>
        <taxon>Bacillati</taxon>
        <taxon>Chloroflexota</taxon>
        <taxon>Ktedonobacteria</taxon>
        <taxon>Ktedonobacterales</taxon>
        <taxon>Dictyobacteraceae</taxon>
        <taxon>Dictyobacter</taxon>
    </lineage>
</organism>
<comment type="catalytic activity">
    <reaction evidence="1">
        <text>L-threonine = 2-oxobutanoate + NH4(+)</text>
        <dbReference type="Rhea" id="RHEA:22108"/>
        <dbReference type="ChEBI" id="CHEBI:16763"/>
        <dbReference type="ChEBI" id="CHEBI:28938"/>
        <dbReference type="ChEBI" id="CHEBI:57926"/>
        <dbReference type="EC" id="4.3.1.19"/>
    </reaction>
</comment>
<dbReference type="InterPro" id="IPR036052">
    <property type="entry name" value="TrpB-like_PALP_sf"/>
</dbReference>
<evidence type="ECO:0000256" key="2">
    <source>
        <dbReference type="ARBA" id="ARBA00001933"/>
    </source>
</evidence>
<evidence type="ECO:0000256" key="5">
    <source>
        <dbReference type="ARBA" id="ARBA00022898"/>
    </source>
</evidence>
<protein>
    <recommendedName>
        <fullName evidence="4">threonine ammonia-lyase</fullName>
        <ecNumber evidence="4">4.3.1.19</ecNumber>
    </recommendedName>
    <alternativeName>
        <fullName evidence="8">Threonine deaminase</fullName>
    </alternativeName>
</protein>
<dbReference type="Pfam" id="PF00291">
    <property type="entry name" value="PALP"/>
    <property type="match status" value="1"/>
</dbReference>
<dbReference type="InterPro" id="IPR001926">
    <property type="entry name" value="TrpB-like_PALP"/>
</dbReference>
<comment type="cofactor">
    <cofactor evidence="2">
        <name>pyridoxal 5'-phosphate</name>
        <dbReference type="ChEBI" id="CHEBI:597326"/>
    </cofactor>
</comment>
<dbReference type="InterPro" id="IPR000634">
    <property type="entry name" value="Ser/Thr_deHydtase_PyrdxlP-BS"/>
</dbReference>
<dbReference type="EC" id="4.3.1.19" evidence="4"/>
<evidence type="ECO:0000256" key="8">
    <source>
        <dbReference type="ARBA" id="ARBA00031427"/>
    </source>
</evidence>
<keyword evidence="6" id="KW-0456">Lyase</keyword>
<reference evidence="11" key="1">
    <citation type="submission" date="2018-12" db="EMBL/GenBank/DDBJ databases">
        <title>Tengunoibacter tsumagoiensis gen. nov., sp. nov., Dictyobacter kobayashii sp. nov., D. alpinus sp. nov., and D. joshuensis sp. nov. and description of Dictyobacteraceae fam. nov. within the order Ktedonobacterales isolated from Tengu-no-mugimeshi.</title>
        <authorList>
            <person name="Wang C.M."/>
            <person name="Zheng Y."/>
            <person name="Sakai Y."/>
            <person name="Toyoda A."/>
            <person name="Minakuchi Y."/>
            <person name="Abe K."/>
            <person name="Yokota A."/>
            <person name="Yabe S."/>
        </authorList>
    </citation>
    <scope>NUCLEOTIDE SEQUENCE [LARGE SCALE GENOMIC DNA]</scope>
    <source>
        <strain evidence="11">S-27</strain>
    </source>
</reference>
<dbReference type="PROSITE" id="PS00165">
    <property type="entry name" value="DEHYDRATASE_SER_THR"/>
    <property type="match status" value="1"/>
</dbReference>
<dbReference type="Gene3D" id="3.40.50.1100">
    <property type="match status" value="2"/>
</dbReference>
<dbReference type="NCBIfam" id="NF006094">
    <property type="entry name" value="PRK08246.1"/>
    <property type="match status" value="1"/>
</dbReference>
<feature type="domain" description="Tryptophan synthase beta chain-like PALP" evidence="9">
    <location>
        <begin position="17"/>
        <end position="299"/>
    </location>
</feature>
<dbReference type="GO" id="GO:0009097">
    <property type="term" value="P:isoleucine biosynthetic process"/>
    <property type="evidence" value="ECO:0007669"/>
    <property type="project" value="TreeGrafter"/>
</dbReference>
<comment type="similarity">
    <text evidence="3">Belongs to the serine/threonine dehydratase family.</text>
</comment>
<dbReference type="SUPFAM" id="SSF53686">
    <property type="entry name" value="Tryptophan synthase beta subunit-like PLP-dependent enzymes"/>
    <property type="match status" value="1"/>
</dbReference>
<evidence type="ECO:0000313" key="11">
    <source>
        <dbReference type="Proteomes" id="UP000287224"/>
    </source>
</evidence>
<evidence type="ECO:0000313" key="10">
    <source>
        <dbReference type="EMBL" id="GCE08746.1"/>
    </source>
</evidence>
<dbReference type="GO" id="GO:0006565">
    <property type="term" value="P:L-serine catabolic process"/>
    <property type="evidence" value="ECO:0007669"/>
    <property type="project" value="TreeGrafter"/>
</dbReference>
<evidence type="ECO:0000256" key="6">
    <source>
        <dbReference type="ARBA" id="ARBA00023239"/>
    </source>
</evidence>
<dbReference type="GO" id="GO:0006567">
    <property type="term" value="P:L-threonine catabolic process"/>
    <property type="evidence" value="ECO:0007669"/>
    <property type="project" value="TreeGrafter"/>
</dbReference>
<dbReference type="OrthoDB" id="9811476at2"/>
<accession>A0A401ZPQ7</accession>
<dbReference type="GO" id="GO:0004794">
    <property type="term" value="F:threonine deaminase activity"/>
    <property type="evidence" value="ECO:0007669"/>
    <property type="project" value="UniProtKB-EC"/>
</dbReference>
<evidence type="ECO:0000256" key="3">
    <source>
        <dbReference type="ARBA" id="ARBA00010869"/>
    </source>
</evidence>
<name>A0A401ZPQ7_9CHLR</name>
<dbReference type="FunFam" id="3.40.50.1100:FF:000005">
    <property type="entry name" value="Threonine dehydratase catabolic"/>
    <property type="match status" value="1"/>
</dbReference>
<dbReference type="EMBL" id="BIFQ01000002">
    <property type="protein sequence ID" value="GCE08746.1"/>
    <property type="molecule type" value="Genomic_DNA"/>
</dbReference>
<dbReference type="PANTHER" id="PTHR48078">
    <property type="entry name" value="THREONINE DEHYDRATASE, MITOCHONDRIAL-RELATED"/>
    <property type="match status" value="1"/>
</dbReference>
<dbReference type="InterPro" id="IPR050147">
    <property type="entry name" value="Ser/Thr_Dehydratase"/>
</dbReference>
<comment type="caution">
    <text evidence="10">The sequence shown here is derived from an EMBL/GenBank/DDBJ whole genome shotgun (WGS) entry which is preliminary data.</text>
</comment>
<evidence type="ECO:0000256" key="7">
    <source>
        <dbReference type="ARBA" id="ARBA00025527"/>
    </source>
</evidence>
<dbReference type="GO" id="GO:0030170">
    <property type="term" value="F:pyridoxal phosphate binding"/>
    <property type="evidence" value="ECO:0007669"/>
    <property type="project" value="InterPro"/>
</dbReference>
<dbReference type="CDD" id="cd01562">
    <property type="entry name" value="Thr-dehyd"/>
    <property type="match status" value="1"/>
</dbReference>
<evidence type="ECO:0000256" key="1">
    <source>
        <dbReference type="ARBA" id="ARBA00001274"/>
    </source>
</evidence>
<sequence length="310" mass="32893">MVNREDIKRAARRVAAYVRPTPVISLESGIWNCPGHLSLKLEQLQHSGSFKARGAFNRLLSQPVPPVGVIAASGGNHGAAVAYAAQQLGHRAEIFVPEISTRVKVERLRSYGADVHIVGATYADAWFASEQRARETGALVVHAYNQPEVVAGQGTVGYELSRQLPDLDTLLVAVGGGGLIGGIASWFQNTVRVIGVETEGTASMYRALQAGAPVDVDVHGLAADALGARRVGELAFEIAQRYVERVVLVDDEAVARAQLSLWNDLRLVAEPSAAAGIAALQAGAYRPAPDERVGIFICGGNAQLEAFSIK</sequence>
<dbReference type="PANTHER" id="PTHR48078:SF6">
    <property type="entry name" value="L-THREONINE DEHYDRATASE CATABOLIC TDCB"/>
    <property type="match status" value="1"/>
</dbReference>
<dbReference type="Proteomes" id="UP000287224">
    <property type="component" value="Unassembled WGS sequence"/>
</dbReference>
<evidence type="ECO:0000256" key="4">
    <source>
        <dbReference type="ARBA" id="ARBA00012096"/>
    </source>
</evidence>
<keyword evidence="11" id="KW-1185">Reference proteome</keyword>
<evidence type="ECO:0000259" key="9">
    <source>
        <dbReference type="Pfam" id="PF00291"/>
    </source>
</evidence>
<comment type="function">
    <text evidence="7">Catalyzes the anaerobic formation of alpha-ketobutyrate and ammonia from threonine in a two-step reaction. The first step involved a dehydration of threonine and a production of enamine intermediates (aminocrotonate), which tautomerizes to its imine form (iminobutyrate). Both intermediates are unstable and short-lived. The second step is the nonenzymatic hydrolysis of the enamine/imine intermediates to form 2-ketobutyrate and free ammonia. In the low water environment of the cell, the second step is accelerated by RidA.</text>
</comment>
<proteinExistence type="inferred from homology"/>
<dbReference type="GO" id="GO:0003941">
    <property type="term" value="F:L-serine ammonia-lyase activity"/>
    <property type="evidence" value="ECO:0007669"/>
    <property type="project" value="TreeGrafter"/>
</dbReference>